<evidence type="ECO:0000259" key="3">
    <source>
        <dbReference type="PROSITE" id="PS50977"/>
    </source>
</evidence>
<dbReference type="EMBL" id="FOCF01000012">
    <property type="protein sequence ID" value="SEN75628.1"/>
    <property type="molecule type" value="Genomic_DNA"/>
</dbReference>
<dbReference type="Gene3D" id="1.10.357.10">
    <property type="entry name" value="Tetracycline Repressor, domain 2"/>
    <property type="match status" value="1"/>
</dbReference>
<feature type="domain" description="HTH tetR-type" evidence="3">
    <location>
        <begin position="16"/>
        <end position="76"/>
    </location>
</feature>
<dbReference type="PANTHER" id="PTHR30055:SF178">
    <property type="entry name" value="POSSIBLE TRANSCRIPTIONAL REGULATORY PROTEIN"/>
    <property type="match status" value="1"/>
</dbReference>
<dbReference type="PROSITE" id="PS50977">
    <property type="entry name" value="HTH_TETR_2"/>
    <property type="match status" value="1"/>
</dbReference>
<evidence type="ECO:0000313" key="4">
    <source>
        <dbReference type="EMBL" id="SEN75628.1"/>
    </source>
</evidence>
<dbReference type="GO" id="GO:0003700">
    <property type="term" value="F:DNA-binding transcription factor activity"/>
    <property type="evidence" value="ECO:0007669"/>
    <property type="project" value="TreeGrafter"/>
</dbReference>
<proteinExistence type="predicted"/>
<dbReference type="SUPFAM" id="SSF46689">
    <property type="entry name" value="Homeodomain-like"/>
    <property type="match status" value="1"/>
</dbReference>
<dbReference type="InterPro" id="IPR050109">
    <property type="entry name" value="HTH-type_TetR-like_transc_reg"/>
</dbReference>
<gene>
    <name evidence="4" type="ORF">SAMN05192583_3478</name>
</gene>
<dbReference type="PANTHER" id="PTHR30055">
    <property type="entry name" value="HTH-TYPE TRANSCRIPTIONAL REGULATOR RUTR"/>
    <property type="match status" value="1"/>
</dbReference>
<dbReference type="InterPro" id="IPR001647">
    <property type="entry name" value="HTH_TetR"/>
</dbReference>
<dbReference type="OrthoDB" id="9816431at2"/>
<protein>
    <submittedName>
        <fullName evidence="4">Transcriptional regulator, TetR family</fullName>
    </submittedName>
</protein>
<feature type="DNA-binding region" description="H-T-H motif" evidence="2">
    <location>
        <begin position="39"/>
        <end position="58"/>
    </location>
</feature>
<accession>A0A1H8J6F1</accession>
<name>A0A1H8J6F1_9SPHN</name>
<dbReference type="Pfam" id="PF17929">
    <property type="entry name" value="TetR_C_34"/>
    <property type="match status" value="1"/>
</dbReference>
<evidence type="ECO:0000313" key="5">
    <source>
        <dbReference type="Proteomes" id="UP000199206"/>
    </source>
</evidence>
<organism evidence="4 5">
    <name type="scientific">Sphingomonas gellani</name>
    <dbReference type="NCBI Taxonomy" id="1166340"/>
    <lineage>
        <taxon>Bacteria</taxon>
        <taxon>Pseudomonadati</taxon>
        <taxon>Pseudomonadota</taxon>
        <taxon>Alphaproteobacteria</taxon>
        <taxon>Sphingomonadales</taxon>
        <taxon>Sphingomonadaceae</taxon>
        <taxon>Sphingomonas</taxon>
    </lineage>
</organism>
<evidence type="ECO:0000256" key="2">
    <source>
        <dbReference type="PROSITE-ProRule" id="PRU00335"/>
    </source>
</evidence>
<dbReference type="Pfam" id="PF00440">
    <property type="entry name" value="TetR_N"/>
    <property type="match status" value="1"/>
</dbReference>
<dbReference type="InterPro" id="IPR041483">
    <property type="entry name" value="TetR_C_34"/>
</dbReference>
<dbReference type="InterPro" id="IPR009057">
    <property type="entry name" value="Homeodomain-like_sf"/>
</dbReference>
<keyword evidence="1 2" id="KW-0238">DNA-binding</keyword>
<dbReference type="PRINTS" id="PR00455">
    <property type="entry name" value="HTHTETR"/>
</dbReference>
<evidence type="ECO:0000256" key="1">
    <source>
        <dbReference type="ARBA" id="ARBA00023125"/>
    </source>
</evidence>
<dbReference type="AlphaFoldDB" id="A0A1H8J6F1"/>
<keyword evidence="5" id="KW-1185">Reference proteome</keyword>
<dbReference type="GO" id="GO:0000976">
    <property type="term" value="F:transcription cis-regulatory region binding"/>
    <property type="evidence" value="ECO:0007669"/>
    <property type="project" value="TreeGrafter"/>
</dbReference>
<reference evidence="5" key="1">
    <citation type="submission" date="2016-10" db="EMBL/GenBank/DDBJ databases">
        <authorList>
            <person name="Varghese N."/>
            <person name="Submissions S."/>
        </authorList>
    </citation>
    <scope>NUCLEOTIDE SEQUENCE [LARGE SCALE GENOMIC DNA]</scope>
    <source>
        <strain evidence="5">S6-262</strain>
    </source>
</reference>
<dbReference type="Proteomes" id="UP000199206">
    <property type="component" value="Unassembled WGS sequence"/>
</dbReference>
<dbReference type="STRING" id="1166340.SAMN05192583_3478"/>
<sequence length="219" mass="23239">MRTAGVRRARDADGKAARREVILRAAEQAFAKTGDALPTVAEVAAGAGLAKGTVYLYFASQAEIYLALLLEGWSAVLARVAAAAGASPTDAGRIVTALAAALGERPDLLRLDSFGAVLEKQADPDALRVFKTALTARIAEAAQSIEQALDLPATGAERLLMNSYAFARGLWQAFGGADPSLLIDGQTRARMHPPFMPELKRALLAYWRGEANTDQRSES</sequence>